<dbReference type="InterPro" id="IPR000569">
    <property type="entry name" value="HECT_dom"/>
</dbReference>
<sequence>MTTLSTRRSLWTALGRFLLWGSCRLVLIAAWTSEFALSPLPPSPSPPSFRGAATDSSSQLDAVAAPETPAGTRPRAKTQVKSDNVEVSLVLLAFVLLLGIGALCSLYSVCRQVKCESDEPHRIGRSGSRSGSSSFQAMLTRSPNYFREDLLNEDELLRLWICVYCDFANYEMKTQCALCGNEKEEKEIPTTPRSRAQTIRPASLFASMATTISSSARSFSPSFLNIGSPRTDPDQPTTAPPSPAPSSSSEQEPSSPRMHSSSSSSTPPSPSARSTATVKRRKEWQSVLDPRTGNIVWEHCARHNDEEDGIPDALITQTAFVSHNTISPEHPHGKIEFVAAPGATVYGSSRPEYYNLDSEYLFLDPSAIETLRELSFPEKHRWFMQETTSLLHVRWENPTMTTKNDMNLLVPRENLFHGTMHALIDVSQKQLRRPLRVRFLNEPGIDAGGIVREWFGLVINEFLDEKNGLFQVVHSSEGEGLAYTIHPMASVAVPDHLLYFRAFGRLLGKALLEGHLINVPLADFLLKHLLSVPVSFVDLHTLDGRLAKSLQMLSDTILEDVTDDDDDPYALDFTIYHTALGVVELKPNGRDLVVNEENKQEYVELFTRWHLGEAMREEIAALVSGLYDVLPVHLLAPFDYHELRLLLCGSPSIDVDDWEQHTFVLGKRSTKSARMIQWFWRIVRSFTTEEQMRLLQYATGSARVPVQGFKALTSSDGRLCPFTLFCLPKDECVFIRAYTCFNRLDLPIYKKEKDLEEALRFILLMDVTGFSIQ</sequence>
<evidence type="ECO:0000256" key="6">
    <source>
        <dbReference type="ARBA" id="ARBA00022771"/>
    </source>
</evidence>
<dbReference type="Pfam" id="PF00632">
    <property type="entry name" value="HECT"/>
    <property type="match status" value="1"/>
</dbReference>
<keyword evidence="11" id="KW-0812">Transmembrane</keyword>
<dbReference type="OrthoDB" id="8068875at2759"/>
<evidence type="ECO:0000256" key="9">
    <source>
        <dbReference type="PROSITE-ProRule" id="PRU00104"/>
    </source>
</evidence>
<accession>A0A8K1C6J4</accession>
<protein>
    <recommendedName>
        <fullName evidence="3">HECT-type E3 ubiquitin transferase</fullName>
        <ecNumber evidence="3">2.3.2.26</ecNumber>
    </recommendedName>
</protein>
<dbReference type="EMBL" id="SPLM01000144">
    <property type="protein sequence ID" value="TMW57260.1"/>
    <property type="molecule type" value="Genomic_DNA"/>
</dbReference>
<keyword evidence="11" id="KW-0472">Membrane</keyword>
<feature type="active site" description="Glycyl thioester intermediate" evidence="9">
    <location>
        <position position="740"/>
    </location>
</feature>
<comment type="catalytic activity">
    <reaction evidence="1">
        <text>S-ubiquitinyl-[E2 ubiquitin-conjugating enzyme]-L-cysteine + [acceptor protein]-L-lysine = [E2 ubiquitin-conjugating enzyme]-L-cysteine + N(6)-ubiquitinyl-[acceptor protein]-L-lysine.</text>
        <dbReference type="EC" id="2.3.2.26"/>
    </reaction>
</comment>
<dbReference type="GO" id="GO:0008270">
    <property type="term" value="F:zinc ion binding"/>
    <property type="evidence" value="ECO:0007669"/>
    <property type="project" value="UniProtKB-KW"/>
</dbReference>
<keyword evidence="5" id="KW-0479">Metal-binding</keyword>
<dbReference type="InterPro" id="IPR035983">
    <property type="entry name" value="Hect_E3_ubiquitin_ligase"/>
</dbReference>
<evidence type="ECO:0000256" key="5">
    <source>
        <dbReference type="ARBA" id="ARBA00022723"/>
    </source>
</evidence>
<organism evidence="13 14">
    <name type="scientific">Pythium oligandrum</name>
    <name type="common">Mycoparasitic fungus</name>
    <dbReference type="NCBI Taxonomy" id="41045"/>
    <lineage>
        <taxon>Eukaryota</taxon>
        <taxon>Sar</taxon>
        <taxon>Stramenopiles</taxon>
        <taxon>Oomycota</taxon>
        <taxon>Peronosporomycetes</taxon>
        <taxon>Pythiales</taxon>
        <taxon>Pythiaceae</taxon>
        <taxon>Pythium</taxon>
    </lineage>
</organism>
<dbReference type="SMART" id="SM00119">
    <property type="entry name" value="HECTc"/>
    <property type="match status" value="1"/>
</dbReference>
<evidence type="ECO:0000256" key="8">
    <source>
        <dbReference type="ARBA" id="ARBA00022833"/>
    </source>
</evidence>
<evidence type="ECO:0000256" key="1">
    <source>
        <dbReference type="ARBA" id="ARBA00000885"/>
    </source>
</evidence>
<dbReference type="Gene3D" id="3.30.2160.10">
    <property type="entry name" value="Hect, E3 ligase catalytic domain"/>
    <property type="match status" value="1"/>
</dbReference>
<reference evidence="13" key="1">
    <citation type="submission" date="2019-03" db="EMBL/GenBank/DDBJ databases">
        <title>Long read genome sequence of the mycoparasitic Pythium oligandrum ATCC 38472 isolated from sugarbeet rhizosphere.</title>
        <authorList>
            <person name="Gaulin E."/>
        </authorList>
    </citation>
    <scope>NUCLEOTIDE SEQUENCE</scope>
    <source>
        <strain evidence="13">ATCC 38472_TT</strain>
    </source>
</reference>
<dbReference type="Gene3D" id="3.30.2410.10">
    <property type="entry name" value="Hect, E3 ligase catalytic domain"/>
    <property type="match status" value="1"/>
</dbReference>
<evidence type="ECO:0000256" key="10">
    <source>
        <dbReference type="SAM" id="MobiDB-lite"/>
    </source>
</evidence>
<comment type="pathway">
    <text evidence="2">Protein modification; protein ubiquitination.</text>
</comment>
<feature type="region of interest" description="Disordered" evidence="10">
    <location>
        <begin position="220"/>
        <end position="285"/>
    </location>
</feature>
<evidence type="ECO:0000256" key="11">
    <source>
        <dbReference type="SAM" id="Phobius"/>
    </source>
</evidence>
<evidence type="ECO:0000256" key="7">
    <source>
        <dbReference type="ARBA" id="ARBA00022786"/>
    </source>
</evidence>
<feature type="compositionally biased region" description="Low complexity" evidence="10">
    <location>
        <begin position="245"/>
        <end position="276"/>
    </location>
</feature>
<dbReference type="Gene3D" id="3.90.1750.10">
    <property type="entry name" value="Hect, E3 ligase catalytic domains"/>
    <property type="match status" value="1"/>
</dbReference>
<dbReference type="PROSITE" id="PS01358">
    <property type="entry name" value="ZF_RANBP2_1"/>
    <property type="match status" value="1"/>
</dbReference>
<keyword evidence="11" id="KW-1133">Transmembrane helix</keyword>
<evidence type="ECO:0000256" key="2">
    <source>
        <dbReference type="ARBA" id="ARBA00004906"/>
    </source>
</evidence>
<keyword evidence="7 9" id="KW-0833">Ubl conjugation pathway</keyword>
<dbReference type="PANTHER" id="PTHR11254:SF440">
    <property type="entry name" value="E3 UBIQUITIN-PROTEIN LIGASE NEDD-4"/>
    <property type="match status" value="1"/>
</dbReference>
<dbReference type="InterPro" id="IPR050409">
    <property type="entry name" value="E3_ubiq-protein_ligase"/>
</dbReference>
<evidence type="ECO:0000259" key="12">
    <source>
        <dbReference type="PROSITE" id="PS50237"/>
    </source>
</evidence>
<keyword evidence="4" id="KW-0808">Transferase</keyword>
<feature type="transmembrane region" description="Helical" evidence="11">
    <location>
        <begin position="87"/>
        <end position="109"/>
    </location>
</feature>
<keyword evidence="14" id="KW-1185">Reference proteome</keyword>
<dbReference type="FunFam" id="3.30.2410.10:FF:000009">
    <property type="entry name" value="Probable E3 ubiquitin-protein ligase HECTD2"/>
    <property type="match status" value="1"/>
</dbReference>
<dbReference type="GO" id="GO:0006511">
    <property type="term" value="P:ubiquitin-dependent protein catabolic process"/>
    <property type="evidence" value="ECO:0007669"/>
    <property type="project" value="TreeGrafter"/>
</dbReference>
<dbReference type="GO" id="GO:0005737">
    <property type="term" value="C:cytoplasm"/>
    <property type="evidence" value="ECO:0007669"/>
    <property type="project" value="TreeGrafter"/>
</dbReference>
<evidence type="ECO:0000256" key="4">
    <source>
        <dbReference type="ARBA" id="ARBA00022679"/>
    </source>
</evidence>
<feature type="domain" description="HECT" evidence="12">
    <location>
        <begin position="427"/>
        <end position="773"/>
    </location>
</feature>
<comment type="caution">
    <text evidence="13">The sequence shown here is derived from an EMBL/GenBank/DDBJ whole genome shotgun (WGS) entry which is preliminary data.</text>
</comment>
<dbReference type="InterPro" id="IPR001876">
    <property type="entry name" value="Znf_RanBP2"/>
</dbReference>
<proteinExistence type="predicted"/>
<dbReference type="PROSITE" id="PS50237">
    <property type="entry name" value="HECT"/>
    <property type="match status" value="1"/>
</dbReference>
<evidence type="ECO:0000256" key="3">
    <source>
        <dbReference type="ARBA" id="ARBA00012485"/>
    </source>
</evidence>
<keyword evidence="8" id="KW-0862">Zinc</keyword>
<dbReference type="PANTHER" id="PTHR11254">
    <property type="entry name" value="HECT DOMAIN UBIQUITIN-PROTEIN LIGASE"/>
    <property type="match status" value="1"/>
</dbReference>
<keyword evidence="6" id="KW-0863">Zinc-finger</keyword>
<dbReference type="Proteomes" id="UP000794436">
    <property type="component" value="Unassembled WGS sequence"/>
</dbReference>
<dbReference type="EC" id="2.3.2.26" evidence="3"/>
<dbReference type="GO" id="GO:0061630">
    <property type="term" value="F:ubiquitin protein ligase activity"/>
    <property type="evidence" value="ECO:0007669"/>
    <property type="project" value="UniProtKB-EC"/>
</dbReference>
<evidence type="ECO:0000313" key="14">
    <source>
        <dbReference type="Proteomes" id="UP000794436"/>
    </source>
</evidence>
<name>A0A8K1C6J4_PYTOL</name>
<dbReference type="SUPFAM" id="SSF56204">
    <property type="entry name" value="Hect, E3 ligase catalytic domain"/>
    <property type="match status" value="1"/>
</dbReference>
<evidence type="ECO:0000313" key="13">
    <source>
        <dbReference type="EMBL" id="TMW57260.1"/>
    </source>
</evidence>
<dbReference type="GO" id="GO:0016567">
    <property type="term" value="P:protein ubiquitination"/>
    <property type="evidence" value="ECO:0007669"/>
    <property type="project" value="TreeGrafter"/>
</dbReference>
<gene>
    <name evidence="13" type="ORF">Poli38472_003185</name>
</gene>
<dbReference type="CDD" id="cd00078">
    <property type="entry name" value="HECTc"/>
    <property type="match status" value="1"/>
</dbReference>
<dbReference type="AlphaFoldDB" id="A0A8K1C6J4"/>